<keyword evidence="1" id="KW-0472">Membrane</keyword>
<sequence>MSALTQNRSKKLIKICPDCAMAHFAACQRASRSETIPSCNHTRPTCPVVNTLSKVKQTFNLSGDVTTVQLISLAVQLLLTTAAIVARVAMALRPVLKILVLVLAFCVESIIWVRQESTFPTRVMKGLACAMVTAILSYYTYIVLVIFADPALTFLFSVVRKTLGFI</sequence>
<keyword evidence="1" id="KW-1133">Transmembrane helix</keyword>
<accession>A0A1B6K976</accession>
<gene>
    <name evidence="2" type="ORF">g.49979</name>
</gene>
<name>A0A1B6K976_9HEMI</name>
<feature type="transmembrane region" description="Helical" evidence="1">
    <location>
        <begin position="70"/>
        <end position="89"/>
    </location>
</feature>
<feature type="transmembrane region" description="Helical" evidence="1">
    <location>
        <begin position="126"/>
        <end position="148"/>
    </location>
</feature>
<evidence type="ECO:0000313" key="2">
    <source>
        <dbReference type="EMBL" id="JAT07990.1"/>
    </source>
</evidence>
<organism evidence="2">
    <name type="scientific">Graphocephala atropunctata</name>
    <dbReference type="NCBI Taxonomy" id="36148"/>
    <lineage>
        <taxon>Eukaryota</taxon>
        <taxon>Metazoa</taxon>
        <taxon>Ecdysozoa</taxon>
        <taxon>Arthropoda</taxon>
        <taxon>Hexapoda</taxon>
        <taxon>Insecta</taxon>
        <taxon>Pterygota</taxon>
        <taxon>Neoptera</taxon>
        <taxon>Paraneoptera</taxon>
        <taxon>Hemiptera</taxon>
        <taxon>Auchenorrhyncha</taxon>
        <taxon>Membracoidea</taxon>
        <taxon>Cicadellidae</taxon>
        <taxon>Cicadellinae</taxon>
        <taxon>Cicadellini</taxon>
        <taxon>Graphocephala</taxon>
    </lineage>
</organism>
<dbReference type="AlphaFoldDB" id="A0A1B6K976"/>
<reference evidence="2" key="1">
    <citation type="submission" date="2015-11" db="EMBL/GenBank/DDBJ databases">
        <title>De novo transcriptome assembly of four potential Pierce s Disease insect vectors from Arizona vineyards.</title>
        <authorList>
            <person name="Tassone E.E."/>
        </authorList>
    </citation>
    <scope>NUCLEOTIDE SEQUENCE</scope>
</reference>
<dbReference type="EMBL" id="GEBQ01031987">
    <property type="protein sequence ID" value="JAT07990.1"/>
    <property type="molecule type" value="Transcribed_RNA"/>
</dbReference>
<proteinExistence type="predicted"/>
<evidence type="ECO:0000256" key="1">
    <source>
        <dbReference type="SAM" id="Phobius"/>
    </source>
</evidence>
<protein>
    <submittedName>
        <fullName evidence="2">Uncharacterized protein</fullName>
    </submittedName>
</protein>
<feature type="transmembrane region" description="Helical" evidence="1">
    <location>
        <begin position="95"/>
        <end position="114"/>
    </location>
</feature>
<keyword evidence="1" id="KW-0812">Transmembrane</keyword>